<dbReference type="CDD" id="cd01174">
    <property type="entry name" value="ribokinase"/>
    <property type="match status" value="1"/>
</dbReference>
<comment type="function">
    <text evidence="12">Catalyzes the phosphorylation of ribose at O-5 in a reaction requiring ATP and magnesium. The resulting D-ribose-5-phosphate can then be used either for sythesis of nucleotides, histidine, and tryptophan, or as a component of the pentose phosphate pathway.</text>
</comment>
<proteinExistence type="inferred from homology"/>
<evidence type="ECO:0000313" key="15">
    <source>
        <dbReference type="Proteomes" id="UP000245048"/>
    </source>
</evidence>
<dbReference type="EC" id="2.7.1.15" evidence="2 12"/>
<reference evidence="15" key="1">
    <citation type="submission" date="2017-10" db="EMBL/GenBank/DDBJ databases">
        <authorList>
            <person name="Toshchakov S.V."/>
            <person name="Goeva M.A."/>
        </authorList>
    </citation>
    <scope>NUCLEOTIDE SEQUENCE [LARGE SCALE GENOMIC DNA]</scope>
    <source>
        <strain evidence="15">JR1/69-1-13</strain>
    </source>
</reference>
<dbReference type="EMBL" id="PDOA01000005">
    <property type="protein sequence ID" value="PWC29037.1"/>
    <property type="molecule type" value="Genomic_DNA"/>
</dbReference>
<dbReference type="SUPFAM" id="SSF53613">
    <property type="entry name" value="Ribokinase-like"/>
    <property type="match status" value="1"/>
</dbReference>
<dbReference type="PRINTS" id="PR00990">
    <property type="entry name" value="RIBOKINASE"/>
</dbReference>
<dbReference type="InterPro" id="IPR002139">
    <property type="entry name" value="Ribo/fructo_kinase"/>
</dbReference>
<feature type="binding site" evidence="12">
    <location>
        <position position="292"/>
    </location>
    <ligand>
        <name>K(+)</name>
        <dbReference type="ChEBI" id="CHEBI:29103"/>
    </ligand>
</feature>
<dbReference type="GO" id="GO:0046872">
    <property type="term" value="F:metal ion binding"/>
    <property type="evidence" value="ECO:0007669"/>
    <property type="project" value="UniProtKB-KW"/>
</dbReference>
<feature type="active site" description="Proton acceptor" evidence="12">
    <location>
        <position position="257"/>
    </location>
</feature>
<evidence type="ECO:0000256" key="7">
    <source>
        <dbReference type="ARBA" id="ARBA00022777"/>
    </source>
</evidence>
<comment type="subunit">
    <text evidence="12">Homodimer.</text>
</comment>
<feature type="binding site" evidence="12">
    <location>
        <position position="189"/>
    </location>
    <ligand>
        <name>ATP</name>
        <dbReference type="ChEBI" id="CHEBI:30616"/>
    </ligand>
</feature>
<evidence type="ECO:0000256" key="6">
    <source>
        <dbReference type="ARBA" id="ARBA00022741"/>
    </source>
</evidence>
<comment type="cofactor">
    <cofactor evidence="12">
        <name>Mg(2+)</name>
        <dbReference type="ChEBI" id="CHEBI:18420"/>
    </cofactor>
    <text evidence="12">Requires a divalent cation, most likely magnesium in vivo, as an electrophilic catalyst to aid phosphoryl group transfer. It is the chelate of the metal and the nucleotide that is the actual substrate.</text>
</comment>
<dbReference type="Gene3D" id="3.40.1190.20">
    <property type="match status" value="1"/>
</dbReference>
<sequence length="320" mass="32356">MARPILLSLGSVNADFQVRVPEAPDPGRTLPATDFTRLSGGKAANRAVLACRLGHPARLLARVGDDDLREQALAPLRRAGIDLGGVSVAEGVATAVSMIAVLPDGKKSIVLAGNANDSWRQEDGEAAAAAIAAAPAGSLLTVDCEIPPDVAARAIAAARGRGLAVVLDPSPADRVRDAMLAQATAVTPNPSEAEGLTGVRVDGPEAGAEAARRLAGRGVAIACVKLQDGGCVLWQDGRATHIPAVPVEVVDSTGAGDAFAGALAVALLEGRPVLEAACFAVAASHLAVTAFGSQEAYPGRDRIEALLPRLAAGQRALAGR</sequence>
<keyword evidence="7 12" id="KW-0418">Kinase</keyword>
<dbReference type="GO" id="GO:0005737">
    <property type="term" value="C:cytoplasm"/>
    <property type="evidence" value="ECO:0007669"/>
    <property type="project" value="UniProtKB-SubCell"/>
</dbReference>
<gene>
    <name evidence="12" type="primary">rbsK</name>
    <name evidence="14" type="ORF">CR165_10640</name>
</gene>
<keyword evidence="15" id="KW-1185">Reference proteome</keyword>
<evidence type="ECO:0000259" key="13">
    <source>
        <dbReference type="Pfam" id="PF00294"/>
    </source>
</evidence>
<dbReference type="Pfam" id="PF00294">
    <property type="entry name" value="PfkB"/>
    <property type="match status" value="1"/>
</dbReference>
<dbReference type="OrthoDB" id="9792663at2"/>
<evidence type="ECO:0000256" key="11">
    <source>
        <dbReference type="ARBA" id="ARBA00023277"/>
    </source>
</evidence>
<comment type="caution">
    <text evidence="14">The sequence shown here is derived from an EMBL/GenBank/DDBJ whole genome shotgun (WGS) entry which is preliminary data.</text>
</comment>
<keyword evidence="6 12" id="KW-0547">Nucleotide-binding</keyword>
<feature type="binding site" evidence="12">
    <location>
        <begin position="256"/>
        <end position="257"/>
    </location>
    <ligand>
        <name>ATP</name>
        <dbReference type="ChEBI" id="CHEBI:30616"/>
    </ligand>
</feature>
<feature type="binding site" evidence="12">
    <location>
        <position position="287"/>
    </location>
    <ligand>
        <name>K(+)</name>
        <dbReference type="ChEBI" id="CHEBI:29103"/>
    </ligand>
</feature>
<feature type="binding site" evidence="12">
    <location>
        <begin position="13"/>
        <end position="15"/>
    </location>
    <ligand>
        <name>substrate</name>
    </ligand>
</feature>
<comment type="activity regulation">
    <text evidence="12">Activated by a monovalent cation that binds near, but not in, the active site. The most likely occupant of the site in vivo is potassium. Ion binding induces a conformational change that may alter substrate affinity.</text>
</comment>
<evidence type="ECO:0000256" key="12">
    <source>
        <dbReference type="HAMAP-Rule" id="MF_01987"/>
    </source>
</evidence>
<feature type="binding site" evidence="12">
    <location>
        <begin position="41"/>
        <end position="45"/>
    </location>
    <ligand>
        <name>substrate</name>
    </ligand>
</feature>
<dbReference type="InterPro" id="IPR029056">
    <property type="entry name" value="Ribokinase-like"/>
</dbReference>
<dbReference type="GO" id="GO:0005524">
    <property type="term" value="F:ATP binding"/>
    <property type="evidence" value="ECO:0007669"/>
    <property type="project" value="UniProtKB-UniRule"/>
</dbReference>
<dbReference type="Proteomes" id="UP000245048">
    <property type="component" value="Unassembled WGS sequence"/>
</dbReference>
<keyword evidence="12" id="KW-0963">Cytoplasm</keyword>
<keyword evidence="9 12" id="KW-0460">Magnesium</keyword>
<dbReference type="HAMAP" id="MF_01987">
    <property type="entry name" value="Ribokinase"/>
    <property type="match status" value="1"/>
</dbReference>
<evidence type="ECO:0000256" key="10">
    <source>
        <dbReference type="ARBA" id="ARBA00022958"/>
    </source>
</evidence>
<keyword evidence="4 12" id="KW-0808">Transferase</keyword>
<feature type="binding site" evidence="12">
    <location>
        <position position="145"/>
    </location>
    <ligand>
        <name>substrate</name>
    </ligand>
</feature>
<evidence type="ECO:0000256" key="1">
    <source>
        <dbReference type="ARBA" id="ARBA00005380"/>
    </source>
</evidence>
<keyword evidence="10 12" id="KW-0630">Potassium</keyword>
<comment type="pathway">
    <text evidence="12">Carbohydrate metabolism; D-ribose degradation; D-ribose 5-phosphate from beta-D-ribopyranose: step 2/2.</text>
</comment>
<comment type="similarity">
    <text evidence="1">Belongs to the carbohydrate kinase pfkB family.</text>
</comment>
<comment type="caution">
    <text evidence="12">Lacks conserved residue(s) required for the propagation of feature annotation.</text>
</comment>
<accession>A0A2U1V541</accession>
<dbReference type="GO" id="GO:0019303">
    <property type="term" value="P:D-ribose catabolic process"/>
    <property type="evidence" value="ECO:0007669"/>
    <property type="project" value="UniProtKB-UniRule"/>
</dbReference>
<dbReference type="InterPro" id="IPR002173">
    <property type="entry name" value="Carboh/pur_kinase_PfkB_CS"/>
</dbReference>
<evidence type="ECO:0000313" key="14">
    <source>
        <dbReference type="EMBL" id="PWC29037.1"/>
    </source>
</evidence>
<comment type="catalytic activity">
    <reaction evidence="12">
        <text>D-ribose + ATP = D-ribose 5-phosphate + ADP + H(+)</text>
        <dbReference type="Rhea" id="RHEA:13697"/>
        <dbReference type="ChEBI" id="CHEBI:15378"/>
        <dbReference type="ChEBI" id="CHEBI:30616"/>
        <dbReference type="ChEBI" id="CHEBI:47013"/>
        <dbReference type="ChEBI" id="CHEBI:78346"/>
        <dbReference type="ChEBI" id="CHEBI:456216"/>
        <dbReference type="EC" id="2.7.1.15"/>
    </reaction>
</comment>
<comment type="subcellular location">
    <subcellularLocation>
        <location evidence="12">Cytoplasm</location>
    </subcellularLocation>
</comment>
<keyword evidence="5 12" id="KW-0479">Metal-binding</keyword>
<feature type="binding site" evidence="12">
    <location>
        <position position="290"/>
    </location>
    <ligand>
        <name>K(+)</name>
        <dbReference type="ChEBI" id="CHEBI:29103"/>
    </ligand>
</feature>
<feature type="binding site" evidence="12">
    <location>
        <position position="257"/>
    </location>
    <ligand>
        <name>substrate</name>
    </ligand>
</feature>
<name>A0A2U1V541_9PROT</name>
<feature type="binding site" evidence="12">
    <location>
        <position position="251"/>
    </location>
    <ligand>
        <name>K(+)</name>
        <dbReference type="ChEBI" id="CHEBI:29103"/>
    </ligand>
</feature>
<comment type="similarity">
    <text evidence="12">Belongs to the carbohydrate kinase PfkB family. Ribokinase subfamily.</text>
</comment>
<evidence type="ECO:0000256" key="3">
    <source>
        <dbReference type="ARBA" id="ARBA00016943"/>
    </source>
</evidence>
<feature type="domain" description="Carbohydrate kinase PfkB" evidence="13">
    <location>
        <begin position="7"/>
        <end position="298"/>
    </location>
</feature>
<feature type="binding site" evidence="12">
    <location>
        <position position="253"/>
    </location>
    <ligand>
        <name>K(+)</name>
        <dbReference type="ChEBI" id="CHEBI:29103"/>
    </ligand>
</feature>
<evidence type="ECO:0000256" key="5">
    <source>
        <dbReference type="ARBA" id="ARBA00022723"/>
    </source>
</evidence>
<evidence type="ECO:0000256" key="4">
    <source>
        <dbReference type="ARBA" id="ARBA00022679"/>
    </source>
</evidence>
<dbReference type="InterPro" id="IPR011877">
    <property type="entry name" value="Ribokinase"/>
</dbReference>
<protein>
    <recommendedName>
        <fullName evidence="3 12">Ribokinase</fullName>
        <shortName evidence="12">RK</shortName>
        <ecNumber evidence="2 12">2.7.1.15</ecNumber>
    </recommendedName>
</protein>
<keyword evidence="8 12" id="KW-0067">ATP-binding</keyword>
<dbReference type="RefSeq" id="WP_109516955.1">
    <property type="nucleotide sequence ID" value="NZ_PDOA01000005.1"/>
</dbReference>
<organism evidence="14 15">
    <name type="scientific">Teichococcus aestuarii</name>
    <dbReference type="NCBI Taxonomy" id="568898"/>
    <lineage>
        <taxon>Bacteria</taxon>
        <taxon>Pseudomonadati</taxon>
        <taxon>Pseudomonadota</taxon>
        <taxon>Alphaproteobacteria</taxon>
        <taxon>Acetobacterales</taxon>
        <taxon>Roseomonadaceae</taxon>
        <taxon>Roseomonas</taxon>
    </lineage>
</organism>
<dbReference type="PANTHER" id="PTHR10584">
    <property type="entry name" value="SUGAR KINASE"/>
    <property type="match status" value="1"/>
</dbReference>
<evidence type="ECO:0000256" key="2">
    <source>
        <dbReference type="ARBA" id="ARBA00012035"/>
    </source>
</evidence>
<dbReference type="AlphaFoldDB" id="A0A2U1V541"/>
<dbReference type="PROSITE" id="PS00584">
    <property type="entry name" value="PFKB_KINASES_2"/>
    <property type="match status" value="1"/>
</dbReference>
<dbReference type="PANTHER" id="PTHR10584:SF166">
    <property type="entry name" value="RIBOKINASE"/>
    <property type="match status" value="1"/>
</dbReference>
<dbReference type="UniPathway" id="UPA00916">
    <property type="reaction ID" value="UER00889"/>
</dbReference>
<evidence type="ECO:0000256" key="9">
    <source>
        <dbReference type="ARBA" id="ARBA00022842"/>
    </source>
</evidence>
<dbReference type="InterPro" id="IPR011611">
    <property type="entry name" value="PfkB_dom"/>
</dbReference>
<evidence type="ECO:0000256" key="8">
    <source>
        <dbReference type="ARBA" id="ARBA00022840"/>
    </source>
</evidence>
<dbReference type="GO" id="GO:0004747">
    <property type="term" value="F:ribokinase activity"/>
    <property type="evidence" value="ECO:0007669"/>
    <property type="project" value="UniProtKB-UniRule"/>
</dbReference>
<keyword evidence="11 12" id="KW-0119">Carbohydrate metabolism</keyword>